<protein>
    <submittedName>
        <fullName evidence="4">p-hydroxybenzoate 3-monooxygenase</fullName>
    </submittedName>
</protein>
<evidence type="ECO:0000259" key="3">
    <source>
        <dbReference type="Pfam" id="PF01494"/>
    </source>
</evidence>
<dbReference type="SUPFAM" id="SSF51905">
    <property type="entry name" value="FAD/NAD(P)-binding domain"/>
    <property type="match status" value="1"/>
</dbReference>
<gene>
    <name evidence="4" type="ORF">SAMN05444169_2759</name>
</gene>
<dbReference type="GO" id="GO:0043639">
    <property type="term" value="P:benzoate catabolic process"/>
    <property type="evidence" value="ECO:0007669"/>
    <property type="project" value="InterPro"/>
</dbReference>
<dbReference type="EMBL" id="LT670818">
    <property type="protein sequence ID" value="SHG50195.1"/>
    <property type="molecule type" value="Genomic_DNA"/>
</dbReference>
<dbReference type="Proteomes" id="UP000190675">
    <property type="component" value="Chromosome I"/>
</dbReference>
<accession>A0A1M5KBN3</accession>
<name>A0A1M5KBN3_9BRAD</name>
<keyword evidence="1" id="KW-0285">Flavoprotein</keyword>
<evidence type="ECO:0000256" key="1">
    <source>
        <dbReference type="ARBA" id="ARBA00022630"/>
    </source>
</evidence>
<dbReference type="AlphaFoldDB" id="A0A1M5KBN3"/>
<dbReference type="NCBIfam" id="NF006091">
    <property type="entry name" value="PRK08243.1"/>
    <property type="match status" value="1"/>
</dbReference>
<dbReference type="Gene3D" id="3.30.9.10">
    <property type="entry name" value="D-Amino Acid Oxidase, subunit A, domain 2"/>
    <property type="match status" value="1"/>
</dbReference>
<dbReference type="InterPro" id="IPR036188">
    <property type="entry name" value="FAD/NAD-bd_sf"/>
</dbReference>
<dbReference type="InterPro" id="IPR050641">
    <property type="entry name" value="RIFMO-like"/>
</dbReference>
<evidence type="ECO:0000256" key="2">
    <source>
        <dbReference type="ARBA" id="ARBA00022827"/>
    </source>
</evidence>
<sequence>MERTQVAIIGGGPAGMLLSHMLHLDGIDSVVLERQPRDHVLKRIRAGVLEHGTVKLLRDVGLGERMAREGHAHDGTWIAWEDREPFLIDTKRHTGKQMWSFGQTAITEELYRVRARDGGRLIDDAGQVVLHELTGDRPWIGFEKDGAAQRLECEFVAGCDGFHGVSRGSLPGELLRTFERAYPFGWLGVMSETPPLGDIMYAQHRRGFALASQRNAMLSRYYIQCDLATKLEDWPDDRFWEELKRRFPPDIARKIVTGPSIEKSIAPLRSFVAEPMSYGRLFLAGDSAHIVPPTGAKGLNLAVSDVFYLHRGLVAQIRRNDGRYLERYSETALRRVWGAERLSWQLTKLLHVFPDDDDFTRRVNLNEFDHLQASAAAQAALAEQYVGLPFEDLAANP</sequence>
<proteinExistence type="predicted"/>
<dbReference type="SUPFAM" id="SSF54373">
    <property type="entry name" value="FAD-linked reductases, C-terminal domain"/>
    <property type="match status" value="1"/>
</dbReference>
<keyword evidence="4" id="KW-0560">Oxidoreductase</keyword>
<dbReference type="InterPro" id="IPR012733">
    <property type="entry name" value="HB_mOase"/>
</dbReference>
<dbReference type="GO" id="GO:0018659">
    <property type="term" value="F:4-hydroxybenzoate 3-monooxygenase activity"/>
    <property type="evidence" value="ECO:0007669"/>
    <property type="project" value="InterPro"/>
</dbReference>
<evidence type="ECO:0000313" key="4">
    <source>
        <dbReference type="EMBL" id="SHG50195.1"/>
    </source>
</evidence>
<dbReference type="Gene3D" id="3.50.50.60">
    <property type="entry name" value="FAD/NAD(P)-binding domain"/>
    <property type="match status" value="1"/>
</dbReference>
<organism evidence="4 5">
    <name type="scientific">Bradyrhizobium erythrophlei</name>
    <dbReference type="NCBI Taxonomy" id="1437360"/>
    <lineage>
        <taxon>Bacteria</taxon>
        <taxon>Pseudomonadati</taxon>
        <taxon>Pseudomonadota</taxon>
        <taxon>Alphaproteobacteria</taxon>
        <taxon>Hyphomicrobiales</taxon>
        <taxon>Nitrobacteraceae</taxon>
        <taxon>Bradyrhizobium</taxon>
    </lineage>
</organism>
<dbReference type="OrthoDB" id="9791689at2"/>
<dbReference type="InterPro" id="IPR002938">
    <property type="entry name" value="FAD-bd"/>
</dbReference>
<dbReference type="Pfam" id="PF01494">
    <property type="entry name" value="FAD_binding_3"/>
    <property type="match status" value="1"/>
</dbReference>
<dbReference type="PANTHER" id="PTHR43004">
    <property type="entry name" value="TRK SYSTEM POTASSIUM UPTAKE PROTEIN"/>
    <property type="match status" value="1"/>
</dbReference>
<dbReference type="GO" id="GO:0071949">
    <property type="term" value="F:FAD binding"/>
    <property type="evidence" value="ECO:0007669"/>
    <property type="project" value="InterPro"/>
</dbReference>
<reference evidence="4 5" key="1">
    <citation type="submission" date="2016-11" db="EMBL/GenBank/DDBJ databases">
        <authorList>
            <person name="Jaros S."/>
            <person name="Januszkiewicz K."/>
            <person name="Wedrychowicz H."/>
        </authorList>
    </citation>
    <scope>NUCLEOTIDE SEQUENCE [LARGE SCALE GENOMIC DNA]</scope>
    <source>
        <strain evidence="4 5">GAS242</strain>
    </source>
</reference>
<evidence type="ECO:0000313" key="5">
    <source>
        <dbReference type="Proteomes" id="UP000190675"/>
    </source>
</evidence>
<feature type="domain" description="FAD-binding" evidence="3">
    <location>
        <begin position="3"/>
        <end position="341"/>
    </location>
</feature>
<keyword evidence="2" id="KW-0274">FAD</keyword>
<dbReference type="RefSeq" id="WP_079566442.1">
    <property type="nucleotide sequence ID" value="NZ_LT670818.1"/>
</dbReference>
<dbReference type="PANTHER" id="PTHR43004:SF3">
    <property type="entry name" value="P-HYDROXYBENZOATE HYDROXYLASE"/>
    <property type="match status" value="1"/>
</dbReference>
<dbReference type="PRINTS" id="PR00420">
    <property type="entry name" value="RNGMNOXGNASE"/>
</dbReference>
<dbReference type="NCBIfam" id="TIGR02360">
    <property type="entry name" value="pbenz_hydroxyl"/>
    <property type="match status" value="1"/>
</dbReference>
<keyword evidence="4" id="KW-0503">Monooxygenase</keyword>